<dbReference type="SFLD" id="SFLDS00003">
    <property type="entry name" value="Haloacid_Dehalogenase"/>
    <property type="match status" value="1"/>
</dbReference>
<dbReference type="Proteomes" id="UP000077521">
    <property type="component" value="Unassembled WGS sequence"/>
</dbReference>
<evidence type="ECO:0000313" key="1">
    <source>
        <dbReference type="EMBL" id="KAE8258034.1"/>
    </source>
</evidence>
<dbReference type="PANTHER" id="PTHR18901:SF38">
    <property type="entry name" value="PSEUDOURIDINE-5'-PHOSPHATASE"/>
    <property type="match status" value="1"/>
</dbReference>
<gene>
    <name evidence="1" type="ORF">A4X13_0g1946</name>
</gene>
<reference evidence="1" key="2">
    <citation type="journal article" date="2019" name="IMA Fungus">
        <title>Genome sequencing and comparison of five Tilletia species to identify candidate genes for the detection of regulated species infecting wheat.</title>
        <authorList>
            <person name="Nguyen H.D.T."/>
            <person name="Sultana T."/>
            <person name="Kesanakurti P."/>
            <person name="Hambleton S."/>
        </authorList>
    </citation>
    <scope>NUCLEOTIDE SEQUENCE</scope>
    <source>
        <strain evidence="1">DAOMC 236416</strain>
    </source>
</reference>
<evidence type="ECO:0000313" key="2">
    <source>
        <dbReference type="Proteomes" id="UP000077521"/>
    </source>
</evidence>
<comment type="caution">
    <text evidence="1">The sequence shown here is derived from an EMBL/GenBank/DDBJ whole genome shotgun (WGS) entry which is preliminary data.</text>
</comment>
<protein>
    <recommendedName>
        <fullName evidence="3">HAD-like protein</fullName>
    </recommendedName>
</protein>
<dbReference type="FunFam" id="1.10.150.240:FF:000001">
    <property type="entry name" value="Haloacid dehalogenase-like hydrolase domain"/>
    <property type="match status" value="1"/>
</dbReference>
<dbReference type="AlphaFoldDB" id="A0A8T8TBL2"/>
<dbReference type="InterPro" id="IPR023214">
    <property type="entry name" value="HAD_sf"/>
</dbReference>
<name>A0A8T8TBL2_9BASI</name>
<dbReference type="EMBL" id="LWDF02000085">
    <property type="protein sequence ID" value="KAE8258034.1"/>
    <property type="molecule type" value="Genomic_DNA"/>
</dbReference>
<dbReference type="Gene3D" id="1.10.150.240">
    <property type="entry name" value="Putative phosphatase, domain 2"/>
    <property type="match status" value="1"/>
</dbReference>
<evidence type="ECO:0008006" key="3">
    <source>
        <dbReference type="Google" id="ProtNLM"/>
    </source>
</evidence>
<dbReference type="GO" id="GO:0016791">
    <property type="term" value="F:phosphatase activity"/>
    <property type="evidence" value="ECO:0007669"/>
    <property type="project" value="TreeGrafter"/>
</dbReference>
<dbReference type="SFLD" id="SFLDG01129">
    <property type="entry name" value="C1.5:_HAD__Beta-PGM__Phosphata"/>
    <property type="match status" value="1"/>
</dbReference>
<sequence length="283" mass="30833">MMTPARGTVKAVVFDLDGLLLDTETIYTEIIRRKLAQHGKDFTWDIKAKMMGKPESEARRVLLQQIWPDPSALNGIHSSCPFPLLETQEEQEDQETIQALISTKPLPGALRLVRHLAKHNVPMAIASGSTGGPLLLKRMKNSALFDPFGKRLIMGDDPRLSRDKPNPDTFLLAAHTLLGSSATGEDVEGATDELTLADNIRSWGAEHDEGGLKGGEEHVLVFEDGIFGVKAGIAAGMKVIWVPDSNLKKISPPGQELGADQVLDSLEAFVPEEWGLPPFEGDD</sequence>
<dbReference type="InterPro" id="IPR036412">
    <property type="entry name" value="HAD-like_sf"/>
</dbReference>
<dbReference type="Gene3D" id="3.40.50.1000">
    <property type="entry name" value="HAD superfamily/HAD-like"/>
    <property type="match status" value="1"/>
</dbReference>
<dbReference type="Pfam" id="PF00702">
    <property type="entry name" value="Hydrolase"/>
    <property type="match status" value="1"/>
</dbReference>
<keyword evidence="2" id="KW-1185">Reference proteome</keyword>
<dbReference type="PANTHER" id="PTHR18901">
    <property type="entry name" value="2-DEOXYGLUCOSE-6-PHOSPHATE PHOSPHATASE 2"/>
    <property type="match status" value="1"/>
</dbReference>
<proteinExistence type="predicted"/>
<dbReference type="SUPFAM" id="SSF56784">
    <property type="entry name" value="HAD-like"/>
    <property type="match status" value="1"/>
</dbReference>
<accession>A0A8T8TBL2</accession>
<dbReference type="InterPro" id="IPR023198">
    <property type="entry name" value="PGP-like_dom2"/>
</dbReference>
<reference evidence="1" key="1">
    <citation type="submission" date="2016-04" db="EMBL/GenBank/DDBJ databases">
        <authorList>
            <person name="Nguyen H.D."/>
            <person name="Samba Siva P."/>
            <person name="Cullis J."/>
            <person name="Levesque C.A."/>
            <person name="Hambleton S."/>
        </authorList>
    </citation>
    <scope>NUCLEOTIDE SEQUENCE</scope>
    <source>
        <strain evidence="1">DAOMC 236416</strain>
    </source>
</reference>
<organism evidence="1 2">
    <name type="scientific">Tilletia indica</name>
    <dbReference type="NCBI Taxonomy" id="43049"/>
    <lineage>
        <taxon>Eukaryota</taxon>
        <taxon>Fungi</taxon>
        <taxon>Dikarya</taxon>
        <taxon>Basidiomycota</taxon>
        <taxon>Ustilaginomycotina</taxon>
        <taxon>Exobasidiomycetes</taxon>
        <taxon>Tilletiales</taxon>
        <taxon>Tilletiaceae</taxon>
        <taxon>Tilletia</taxon>
    </lineage>
</organism>